<evidence type="ECO:0000313" key="8">
    <source>
        <dbReference type="Proteomes" id="UP000198382"/>
    </source>
</evidence>
<dbReference type="InterPro" id="IPR009908">
    <property type="entry name" value="Methylamine_util_MauE"/>
</dbReference>
<dbReference type="EMBL" id="MUGV01000020">
    <property type="protein sequence ID" value="OXA78647.1"/>
    <property type="molecule type" value="Genomic_DNA"/>
</dbReference>
<keyword evidence="8" id="KW-1185">Reference proteome</keyword>
<feature type="transmembrane region" description="Helical" evidence="5">
    <location>
        <begin position="153"/>
        <end position="174"/>
    </location>
</feature>
<reference evidence="7 8" key="1">
    <citation type="submission" date="2016-11" db="EMBL/GenBank/DDBJ databases">
        <title>Whole genomes of Flavobacteriaceae.</title>
        <authorList>
            <person name="Stine C."/>
            <person name="Li C."/>
            <person name="Tadesse D."/>
        </authorList>
    </citation>
    <scope>NUCLEOTIDE SEQUENCE [LARGE SCALE GENOMIC DNA]</scope>
    <source>
        <strain evidence="7 8">DSM 15937</strain>
    </source>
</reference>
<evidence type="ECO:0000313" key="7">
    <source>
        <dbReference type="EMBL" id="OXA78647.1"/>
    </source>
</evidence>
<evidence type="ECO:0000256" key="5">
    <source>
        <dbReference type="SAM" id="Phobius"/>
    </source>
</evidence>
<dbReference type="Proteomes" id="UP000198382">
    <property type="component" value="Unassembled WGS sequence"/>
</dbReference>
<evidence type="ECO:0000256" key="2">
    <source>
        <dbReference type="ARBA" id="ARBA00022692"/>
    </source>
</evidence>
<comment type="caution">
    <text evidence="7">The sequence shown here is derived from an EMBL/GenBank/DDBJ whole genome shotgun (WGS) entry which is preliminary data.</text>
</comment>
<feature type="transmembrane region" description="Helical" evidence="5">
    <location>
        <begin position="78"/>
        <end position="100"/>
    </location>
</feature>
<evidence type="ECO:0000256" key="3">
    <source>
        <dbReference type="ARBA" id="ARBA00022989"/>
    </source>
</evidence>
<comment type="subcellular location">
    <subcellularLocation>
        <location evidence="1">Membrane</location>
        <topology evidence="1">Multi-pass membrane protein</topology>
    </subcellularLocation>
</comment>
<name>A0ABX4BQK4_FLAFR</name>
<dbReference type="Pfam" id="PF07291">
    <property type="entry name" value="MauE"/>
    <property type="match status" value="1"/>
</dbReference>
<evidence type="ECO:0000256" key="1">
    <source>
        <dbReference type="ARBA" id="ARBA00004141"/>
    </source>
</evidence>
<gene>
    <name evidence="7" type="ORF">B0A65_13015</name>
</gene>
<feature type="domain" description="Methylamine utilisation protein MauE" evidence="6">
    <location>
        <begin position="9"/>
        <end position="135"/>
    </location>
</feature>
<evidence type="ECO:0000259" key="6">
    <source>
        <dbReference type="Pfam" id="PF07291"/>
    </source>
</evidence>
<evidence type="ECO:0000256" key="4">
    <source>
        <dbReference type="ARBA" id="ARBA00023136"/>
    </source>
</evidence>
<keyword evidence="2 5" id="KW-0812">Transmembrane</keyword>
<protein>
    <recommendedName>
        <fullName evidence="6">Methylamine utilisation protein MauE domain-containing protein</fullName>
    </recommendedName>
</protein>
<sequence>MKLNEKYKNLIIEVICLLFVLLFVYAAASKLMDFQHFRIELGQSPLLSAFAQWLAVLVPLAEFMICLLLIVPKYRLAGLFSAYGLMVMFTVYIFIILNYTSFVPCSCGGVLEKLDWKSHMIFNLVFVFLGVLGIIFYNSSTKAKSHFIKNRKLIGLFSVVTISGISLVIALFMLSENLVHYHNKLTRRFPQTPIHQTAITDLKLNSFYFAGIDSTHVYLGNTTAPLVITTLNSKLLQTQKNMIDLDHKELPFRGIAVMIEPPYFFVVDGTVPCIFRGKINNWKAELIHKKGEYFTTAKIIDSNTIAVVSANKTNGDNVLAVVQLQNNGLTILNPEILQKQTDGVFDTDGILLYSREMKKIIYLYAYRNQFTLADNRLKIDYRGNTIDTITRAQLHIEKDKKYHQRQFSKPPLFVNKNSAVYNNLLFVHSAIPGRYEDDKMWKDSSIIDVYDLKNKSYVLSFCISNHDGKKMRYFKVINNQMYVLVGTHIIRYRLDSKITSHYTNQNVNNLLAK</sequence>
<feature type="transmembrane region" description="Helical" evidence="5">
    <location>
        <begin position="120"/>
        <end position="141"/>
    </location>
</feature>
<proteinExistence type="predicted"/>
<dbReference type="RefSeq" id="WP_074662093.1">
    <property type="nucleotide sequence ID" value="NZ_MUGV01000020.1"/>
</dbReference>
<keyword evidence="4 5" id="KW-0472">Membrane</keyword>
<keyword evidence="3 5" id="KW-1133">Transmembrane helix</keyword>
<accession>A0ABX4BQK4</accession>
<feature type="transmembrane region" description="Helical" evidence="5">
    <location>
        <begin position="50"/>
        <end position="71"/>
    </location>
</feature>
<organism evidence="7 8">
    <name type="scientific">Flavobacterium frigidimaris</name>
    <dbReference type="NCBI Taxonomy" id="262320"/>
    <lineage>
        <taxon>Bacteria</taxon>
        <taxon>Pseudomonadati</taxon>
        <taxon>Bacteroidota</taxon>
        <taxon>Flavobacteriia</taxon>
        <taxon>Flavobacteriales</taxon>
        <taxon>Flavobacteriaceae</taxon>
        <taxon>Flavobacterium</taxon>
    </lineage>
</organism>